<evidence type="ECO:0000313" key="3">
    <source>
        <dbReference type="Proteomes" id="UP000267027"/>
    </source>
</evidence>
<feature type="region of interest" description="Disordered" evidence="1">
    <location>
        <begin position="108"/>
        <end position="165"/>
    </location>
</feature>
<keyword evidence="3" id="KW-1185">Reference proteome</keyword>
<organism evidence="4">
    <name type="scientific">Angiostrongylus costaricensis</name>
    <name type="common">Nematode worm</name>
    <dbReference type="NCBI Taxonomy" id="334426"/>
    <lineage>
        <taxon>Eukaryota</taxon>
        <taxon>Metazoa</taxon>
        <taxon>Ecdysozoa</taxon>
        <taxon>Nematoda</taxon>
        <taxon>Chromadorea</taxon>
        <taxon>Rhabditida</taxon>
        <taxon>Rhabditina</taxon>
        <taxon>Rhabditomorpha</taxon>
        <taxon>Strongyloidea</taxon>
        <taxon>Metastrongylidae</taxon>
        <taxon>Angiostrongylus</taxon>
    </lineage>
</organism>
<feature type="region of interest" description="Disordered" evidence="1">
    <location>
        <begin position="265"/>
        <end position="284"/>
    </location>
</feature>
<feature type="compositionally biased region" description="Basic and acidic residues" evidence="1">
    <location>
        <begin position="124"/>
        <end position="152"/>
    </location>
</feature>
<dbReference type="WBParaSite" id="ACOC_0000592001-mRNA-1">
    <property type="protein sequence ID" value="ACOC_0000592001-mRNA-1"/>
    <property type="gene ID" value="ACOC_0000592001"/>
</dbReference>
<dbReference type="STRING" id="334426.A0A158PH19"/>
<evidence type="ECO:0000313" key="2">
    <source>
        <dbReference type="EMBL" id="VDM57506.1"/>
    </source>
</evidence>
<feature type="compositionally biased region" description="Basic and acidic residues" evidence="1">
    <location>
        <begin position="193"/>
        <end position="211"/>
    </location>
</feature>
<evidence type="ECO:0000256" key="1">
    <source>
        <dbReference type="SAM" id="MobiDB-lite"/>
    </source>
</evidence>
<dbReference type="EMBL" id="UYYA01003905">
    <property type="protein sequence ID" value="VDM57506.1"/>
    <property type="molecule type" value="Genomic_DNA"/>
</dbReference>
<reference evidence="4" key="1">
    <citation type="submission" date="2016-04" db="UniProtKB">
        <authorList>
            <consortium name="WormBaseParasite"/>
        </authorList>
    </citation>
    <scope>IDENTIFICATION</scope>
</reference>
<name>A0A158PH19_ANGCS</name>
<proteinExistence type="predicted"/>
<feature type="region of interest" description="Disordered" evidence="1">
    <location>
        <begin position="193"/>
        <end position="238"/>
    </location>
</feature>
<reference evidence="2 3" key="2">
    <citation type="submission" date="2018-11" db="EMBL/GenBank/DDBJ databases">
        <authorList>
            <consortium name="Pathogen Informatics"/>
        </authorList>
    </citation>
    <scope>NUCLEOTIDE SEQUENCE [LARGE SCALE GENOMIC DNA]</scope>
    <source>
        <strain evidence="2 3">Costa Rica</strain>
    </source>
</reference>
<evidence type="ECO:0000313" key="4">
    <source>
        <dbReference type="WBParaSite" id="ACOC_0000592001-mRNA-1"/>
    </source>
</evidence>
<protein>
    <submittedName>
        <fullName evidence="2 4">Uncharacterized protein</fullName>
    </submittedName>
</protein>
<sequence length="342" mass="38155">MYLRDPPTIIAAGDLELDAGFLLVGRNSFRVTEREEIHLLDRIPDNIDQPPKLTDDSQDMSSARDDVLEKTYGDLIDIPKIEPHPEPPKPSAEELSLLHFFKGELFGETKPSGTPNLDDSGGDTPHDIHDPKPVESRQADTQPAHDHFHSTHGDVPFEPVGRGGVPLDQLIEDQVAEVHGDVDEILHRVQENAETKHDMPGDRYDVHHSPDDSDADQPDFRSRTPDVEESTFNRRGPLTIPEVPEKAEILSEDNFNLDQHEAFPSHVFGTQPRPPTPPKDISEENVKPSAFSLAHGSHATSHPHHDGLHSILKHSSLTQGGSKDPWIDFKTMDPYSMFSFDV</sequence>
<accession>A0A158PH19</accession>
<gene>
    <name evidence="2" type="ORF">ACOC_LOCUS5921</name>
</gene>
<dbReference type="OrthoDB" id="567788at2759"/>
<dbReference type="AlphaFoldDB" id="A0A158PH19"/>
<dbReference type="Proteomes" id="UP000267027">
    <property type="component" value="Unassembled WGS sequence"/>
</dbReference>